<dbReference type="KEGG" id="spun:BFF78_25675"/>
<evidence type="ECO:0000313" key="3">
    <source>
        <dbReference type="Proteomes" id="UP000094960"/>
    </source>
</evidence>
<dbReference type="InterPro" id="IPR018688">
    <property type="entry name" value="PpoB2-like"/>
</dbReference>
<feature type="transmembrane region" description="Helical" evidence="1">
    <location>
        <begin position="15"/>
        <end position="39"/>
    </location>
</feature>
<evidence type="ECO:0000313" key="2">
    <source>
        <dbReference type="EMBL" id="AOR37326.1"/>
    </source>
</evidence>
<proteinExistence type="predicted"/>
<sequence length="189" mass="19230">MHGMDMGVATSPGSFGFFAATWTTMMAAMMLPGAAPAVARHARAAGGLRAALPFAGGYLAVWALAGVVAYALDRPHGSPAAGVLVIAAGAYELTPVKRYFRRRCREYAGSGLGFGLYCAGSSAGLMAMLVALGVMSLWWMSVVAALASAQKLLPAKRAVDVPLGLAVIALGSTIVIAPALLPGLTPPPM</sequence>
<reference evidence="3" key="1">
    <citation type="submission" date="2016-09" db="EMBL/GenBank/DDBJ databases">
        <title>Streptomyces puniciscabiei strain:TW1S1 Genome sequencing and assembly.</title>
        <authorList>
            <person name="Kim M.-K."/>
            <person name="Kim S.B."/>
        </authorList>
    </citation>
    <scope>NUCLEOTIDE SEQUENCE [LARGE SCALE GENOMIC DNA]</scope>
    <source>
        <strain evidence="3">TW1S1</strain>
    </source>
</reference>
<evidence type="ECO:0000256" key="1">
    <source>
        <dbReference type="SAM" id="Phobius"/>
    </source>
</evidence>
<feature type="transmembrane region" description="Helical" evidence="1">
    <location>
        <begin position="161"/>
        <end position="181"/>
    </location>
</feature>
<feature type="transmembrane region" description="Helical" evidence="1">
    <location>
        <begin position="114"/>
        <end position="141"/>
    </location>
</feature>
<dbReference type="AlphaFoldDB" id="A0A1D7YP41"/>
<evidence type="ECO:0008006" key="4">
    <source>
        <dbReference type="Google" id="ProtNLM"/>
    </source>
</evidence>
<accession>A0A1D7YP41</accession>
<feature type="transmembrane region" description="Helical" evidence="1">
    <location>
        <begin position="51"/>
        <end position="72"/>
    </location>
</feature>
<organism evidence="2 3">
    <name type="scientific">Streptomyces fodineus</name>
    <dbReference type="NCBI Taxonomy" id="1904616"/>
    <lineage>
        <taxon>Bacteria</taxon>
        <taxon>Bacillati</taxon>
        <taxon>Actinomycetota</taxon>
        <taxon>Actinomycetes</taxon>
        <taxon>Kitasatosporales</taxon>
        <taxon>Streptomycetaceae</taxon>
        <taxon>Streptomyces</taxon>
    </lineage>
</organism>
<dbReference type="EMBL" id="CP017248">
    <property type="protein sequence ID" value="AOR37326.1"/>
    <property type="molecule type" value="Genomic_DNA"/>
</dbReference>
<keyword evidence="1" id="KW-0472">Membrane</keyword>
<dbReference type="Pfam" id="PF09948">
    <property type="entry name" value="PpoB2"/>
    <property type="match status" value="1"/>
</dbReference>
<keyword evidence="1" id="KW-0812">Transmembrane</keyword>
<keyword evidence="1" id="KW-1133">Transmembrane helix</keyword>
<dbReference type="Proteomes" id="UP000094960">
    <property type="component" value="Chromosome"/>
</dbReference>
<keyword evidence="3" id="KW-1185">Reference proteome</keyword>
<name>A0A1D7YP41_9ACTN</name>
<gene>
    <name evidence="2" type="ORF">BFF78_25675</name>
</gene>
<protein>
    <recommendedName>
        <fullName evidence="4">DUF2182 domain-containing protein</fullName>
    </recommendedName>
</protein>